<dbReference type="PROSITE" id="PS50157">
    <property type="entry name" value="ZINC_FINGER_C2H2_2"/>
    <property type="match status" value="3"/>
</dbReference>
<feature type="domain" description="C2H2-type" evidence="9">
    <location>
        <begin position="137"/>
        <end position="164"/>
    </location>
</feature>
<evidence type="ECO:0000256" key="1">
    <source>
        <dbReference type="ARBA" id="ARBA00004123"/>
    </source>
</evidence>
<dbReference type="AlphaFoldDB" id="A0A8H5XUY1"/>
<evidence type="ECO:0000259" key="9">
    <source>
        <dbReference type="PROSITE" id="PS50157"/>
    </source>
</evidence>
<feature type="region of interest" description="Disordered" evidence="8">
    <location>
        <begin position="270"/>
        <end position="299"/>
    </location>
</feature>
<evidence type="ECO:0000256" key="3">
    <source>
        <dbReference type="ARBA" id="ARBA00022737"/>
    </source>
</evidence>
<feature type="domain" description="C2H2-type" evidence="9">
    <location>
        <begin position="165"/>
        <end position="192"/>
    </location>
</feature>
<dbReference type="InterPro" id="IPR013087">
    <property type="entry name" value="Znf_C2H2_type"/>
</dbReference>
<keyword evidence="4 7" id="KW-0863">Zinc-finger</keyword>
<organism evidence="10 11">
    <name type="scientific">Fusarium globosum</name>
    <dbReference type="NCBI Taxonomy" id="78864"/>
    <lineage>
        <taxon>Eukaryota</taxon>
        <taxon>Fungi</taxon>
        <taxon>Dikarya</taxon>
        <taxon>Ascomycota</taxon>
        <taxon>Pezizomycotina</taxon>
        <taxon>Sordariomycetes</taxon>
        <taxon>Hypocreomycetidae</taxon>
        <taxon>Hypocreales</taxon>
        <taxon>Nectriaceae</taxon>
        <taxon>Fusarium</taxon>
        <taxon>Fusarium fujikuroi species complex</taxon>
    </lineage>
</organism>
<keyword evidence="5" id="KW-0862">Zinc</keyword>
<feature type="domain" description="C2H2-type" evidence="9">
    <location>
        <begin position="192"/>
        <end position="228"/>
    </location>
</feature>
<name>A0A8H5XUY1_9HYPO</name>
<keyword evidence="6" id="KW-0539">Nucleus</keyword>
<sequence>MDHTDKPDFETVLKSFNESLDKRDLERFRATTLNLLIESIENIQTRQQANKRLRNLNRLAPFLEAAKQYGEVVRSFCNSNDIMPLIWGPMKFILEVTYLLPLIVRHGEVIQNQATQSQMTDLEEREGVTLPPEEAPFRCSHCSKVYSNKFNLTSHLHSHTDEQRFACGQCTKAFARLSDLKRHEERHQKKQHVCRGVLRNGATWGCGKAFSRDDFLKAHHKSEAGQRCILPFEQEENYIPTHLNALHENYSVDDTIDDAIKDPVEDTISDISEDTSEDNSEDISEGSIEDTNTEYSTSSTNFPKANTYIETFARHLASHTCGLLADKTTKIRISNMLPSLLKAFSVQVGHQTHLPLNRKAMAFIYREISEAFENIQFDQDISQRSTSDDDIDRRGFLNAWIDGLESPSGYLEDEQSHQEDEDLVEVPLSVESFT</sequence>
<dbReference type="GO" id="GO:0000981">
    <property type="term" value="F:DNA-binding transcription factor activity, RNA polymerase II-specific"/>
    <property type="evidence" value="ECO:0007669"/>
    <property type="project" value="TreeGrafter"/>
</dbReference>
<dbReference type="SUPFAM" id="SSF57667">
    <property type="entry name" value="beta-beta-alpha zinc fingers"/>
    <property type="match status" value="1"/>
</dbReference>
<keyword evidence="11" id="KW-1185">Reference proteome</keyword>
<accession>A0A8H5XUY1</accession>
<dbReference type="Proteomes" id="UP000532311">
    <property type="component" value="Unassembled WGS sequence"/>
</dbReference>
<comment type="caution">
    <text evidence="10">The sequence shown here is derived from an EMBL/GenBank/DDBJ whole genome shotgun (WGS) entry which is preliminary data.</text>
</comment>
<dbReference type="GO" id="GO:0005634">
    <property type="term" value="C:nucleus"/>
    <property type="evidence" value="ECO:0007669"/>
    <property type="project" value="UniProtKB-SubCell"/>
</dbReference>
<evidence type="ECO:0000256" key="5">
    <source>
        <dbReference type="ARBA" id="ARBA00022833"/>
    </source>
</evidence>
<dbReference type="Pfam" id="PF00096">
    <property type="entry name" value="zf-C2H2"/>
    <property type="match status" value="2"/>
</dbReference>
<dbReference type="GO" id="GO:0008270">
    <property type="term" value="F:zinc ion binding"/>
    <property type="evidence" value="ECO:0007669"/>
    <property type="project" value="UniProtKB-KW"/>
</dbReference>
<evidence type="ECO:0000313" key="10">
    <source>
        <dbReference type="EMBL" id="KAF5699805.1"/>
    </source>
</evidence>
<protein>
    <recommendedName>
        <fullName evidence="9">C2H2-type domain-containing protein</fullName>
    </recommendedName>
</protein>
<gene>
    <name evidence="10" type="ORF">FGLOB1_11167</name>
</gene>
<evidence type="ECO:0000256" key="7">
    <source>
        <dbReference type="PROSITE-ProRule" id="PRU00042"/>
    </source>
</evidence>
<reference evidence="10 11" key="1">
    <citation type="submission" date="2020-05" db="EMBL/GenBank/DDBJ databases">
        <title>Identification and distribution of gene clusters putatively required for synthesis of sphingolipid metabolism inhibitors in phylogenetically diverse species of the filamentous fungus Fusarium.</title>
        <authorList>
            <person name="Kim H.-S."/>
            <person name="Busman M."/>
            <person name="Brown D.W."/>
            <person name="Divon H."/>
            <person name="Uhlig S."/>
            <person name="Proctor R.H."/>
        </authorList>
    </citation>
    <scope>NUCLEOTIDE SEQUENCE [LARGE SCALE GENOMIC DNA]</scope>
    <source>
        <strain evidence="10 11">NRRL 26131</strain>
    </source>
</reference>
<dbReference type="InterPro" id="IPR036236">
    <property type="entry name" value="Znf_C2H2_sf"/>
</dbReference>
<dbReference type="GO" id="GO:0000978">
    <property type="term" value="F:RNA polymerase II cis-regulatory region sequence-specific DNA binding"/>
    <property type="evidence" value="ECO:0007669"/>
    <property type="project" value="TreeGrafter"/>
</dbReference>
<dbReference type="Gene3D" id="3.30.160.60">
    <property type="entry name" value="Classic Zinc Finger"/>
    <property type="match status" value="2"/>
</dbReference>
<keyword evidence="3" id="KW-0677">Repeat</keyword>
<dbReference type="PROSITE" id="PS00028">
    <property type="entry name" value="ZINC_FINGER_C2H2_1"/>
    <property type="match status" value="2"/>
</dbReference>
<evidence type="ECO:0000256" key="6">
    <source>
        <dbReference type="ARBA" id="ARBA00023242"/>
    </source>
</evidence>
<dbReference type="SMART" id="SM00355">
    <property type="entry name" value="ZnF_C2H2"/>
    <property type="match status" value="2"/>
</dbReference>
<feature type="compositionally biased region" description="Acidic residues" evidence="8">
    <location>
        <begin position="270"/>
        <end position="292"/>
    </location>
</feature>
<dbReference type="PANTHER" id="PTHR24388">
    <property type="entry name" value="ZINC FINGER PROTEIN"/>
    <property type="match status" value="1"/>
</dbReference>
<dbReference type="EMBL" id="JAAQPF010000556">
    <property type="protein sequence ID" value="KAF5699805.1"/>
    <property type="molecule type" value="Genomic_DNA"/>
</dbReference>
<evidence type="ECO:0000256" key="8">
    <source>
        <dbReference type="SAM" id="MobiDB-lite"/>
    </source>
</evidence>
<evidence type="ECO:0000313" key="11">
    <source>
        <dbReference type="Proteomes" id="UP000532311"/>
    </source>
</evidence>
<evidence type="ECO:0000256" key="4">
    <source>
        <dbReference type="ARBA" id="ARBA00022771"/>
    </source>
</evidence>
<dbReference type="InterPro" id="IPR050527">
    <property type="entry name" value="Snail/Krueppel_Znf"/>
</dbReference>
<evidence type="ECO:0000256" key="2">
    <source>
        <dbReference type="ARBA" id="ARBA00022723"/>
    </source>
</evidence>
<dbReference type="PANTHER" id="PTHR24388:SF54">
    <property type="entry name" value="PROTEIN ESCARGOT"/>
    <property type="match status" value="1"/>
</dbReference>
<comment type="subcellular location">
    <subcellularLocation>
        <location evidence="1">Nucleus</location>
    </subcellularLocation>
</comment>
<proteinExistence type="predicted"/>
<dbReference type="FunFam" id="3.30.160.60:FF:000446">
    <property type="entry name" value="Zinc finger protein"/>
    <property type="match status" value="1"/>
</dbReference>
<keyword evidence="2" id="KW-0479">Metal-binding</keyword>